<dbReference type="RefSeq" id="WP_158085304.1">
    <property type="nucleotide sequence ID" value="NZ_LVYD01000048.1"/>
</dbReference>
<dbReference type="OrthoDB" id="333057at2"/>
<protein>
    <recommendedName>
        <fullName evidence="4">DUF1761 domain-containing protein</fullName>
    </recommendedName>
</protein>
<evidence type="ECO:0008006" key="4">
    <source>
        <dbReference type="Google" id="ProtNLM"/>
    </source>
</evidence>
<dbReference type="STRING" id="1703345.A3860_26590"/>
<accession>A0A1V9FWY3</accession>
<feature type="transmembrane region" description="Helical" evidence="1">
    <location>
        <begin position="83"/>
        <end position="104"/>
    </location>
</feature>
<evidence type="ECO:0000313" key="2">
    <source>
        <dbReference type="EMBL" id="OQP62881.1"/>
    </source>
</evidence>
<gene>
    <name evidence="2" type="ORF">A3860_26590</name>
</gene>
<proteinExistence type="predicted"/>
<dbReference type="Proteomes" id="UP000192796">
    <property type="component" value="Unassembled WGS sequence"/>
</dbReference>
<dbReference type="InterPro" id="IPR013879">
    <property type="entry name" value="DUF1761"/>
</dbReference>
<dbReference type="Pfam" id="PF08570">
    <property type="entry name" value="DUF1761"/>
    <property type="match status" value="1"/>
</dbReference>
<evidence type="ECO:0000313" key="3">
    <source>
        <dbReference type="Proteomes" id="UP000192796"/>
    </source>
</evidence>
<dbReference type="EMBL" id="LVYD01000048">
    <property type="protein sequence ID" value="OQP62881.1"/>
    <property type="molecule type" value="Genomic_DNA"/>
</dbReference>
<keyword evidence="1" id="KW-0812">Transmembrane</keyword>
<feature type="transmembrane region" description="Helical" evidence="1">
    <location>
        <begin position="12"/>
        <end position="31"/>
    </location>
</feature>
<organism evidence="2 3">
    <name type="scientific">Niastella vici</name>
    <dbReference type="NCBI Taxonomy" id="1703345"/>
    <lineage>
        <taxon>Bacteria</taxon>
        <taxon>Pseudomonadati</taxon>
        <taxon>Bacteroidota</taxon>
        <taxon>Chitinophagia</taxon>
        <taxon>Chitinophagales</taxon>
        <taxon>Chitinophagaceae</taxon>
        <taxon>Niastella</taxon>
    </lineage>
</organism>
<dbReference type="AlphaFoldDB" id="A0A1V9FWY3"/>
<feature type="transmembrane region" description="Helical" evidence="1">
    <location>
        <begin position="116"/>
        <end position="133"/>
    </location>
</feature>
<feature type="transmembrane region" description="Helical" evidence="1">
    <location>
        <begin position="51"/>
        <end position="71"/>
    </location>
</feature>
<keyword evidence="1" id="KW-0472">Membrane</keyword>
<name>A0A1V9FWY3_9BACT</name>
<keyword evidence="3" id="KW-1185">Reference proteome</keyword>
<reference evidence="2 3" key="1">
    <citation type="submission" date="2016-03" db="EMBL/GenBank/DDBJ databases">
        <title>Niastella vici sp. nov., isolated from farmland soil.</title>
        <authorList>
            <person name="Chen L."/>
            <person name="Wang D."/>
            <person name="Yang S."/>
            <person name="Wang G."/>
        </authorList>
    </citation>
    <scope>NUCLEOTIDE SEQUENCE [LARGE SCALE GENOMIC DNA]</scope>
    <source>
        <strain evidence="2 3">DJ57</strain>
    </source>
</reference>
<keyword evidence="1" id="KW-1133">Transmembrane helix</keyword>
<sequence>MNTKSHSINYRAVIVTGIIAFILSLIWYSPFVFGKIWMEYRHAPVQSAPSWTMIFAPLRELIASYVVALLITRLAIADWKKSVKLIFLLWLAFHAVGMAGAIIWDNMPWKLGLVHTGDWLMKMLFMAIVLSLWHNQKLSTT</sequence>
<evidence type="ECO:0000256" key="1">
    <source>
        <dbReference type="SAM" id="Phobius"/>
    </source>
</evidence>
<comment type="caution">
    <text evidence="2">The sequence shown here is derived from an EMBL/GenBank/DDBJ whole genome shotgun (WGS) entry which is preliminary data.</text>
</comment>